<evidence type="ECO:0000313" key="2">
    <source>
        <dbReference type="EMBL" id="SER95809.1"/>
    </source>
</evidence>
<dbReference type="AlphaFoldDB" id="A0A1H9TG57"/>
<dbReference type="OrthoDB" id="279982at2"/>
<proteinExistence type="predicted"/>
<dbReference type="Proteomes" id="UP000199572">
    <property type="component" value="Unassembled WGS sequence"/>
</dbReference>
<evidence type="ECO:0000313" key="3">
    <source>
        <dbReference type="Proteomes" id="UP000199572"/>
    </source>
</evidence>
<dbReference type="RefSeq" id="WP_090886314.1">
    <property type="nucleotide sequence ID" value="NZ_FOGG01000022.1"/>
</dbReference>
<feature type="domain" description="PA14" evidence="1">
    <location>
        <begin position="2"/>
        <end position="135"/>
    </location>
</feature>
<name>A0A1H9TG57_9SPHI</name>
<reference evidence="2 3" key="1">
    <citation type="submission" date="2016-10" db="EMBL/GenBank/DDBJ databases">
        <authorList>
            <person name="de Groot N.N."/>
        </authorList>
    </citation>
    <scope>NUCLEOTIDE SEQUENCE [LARGE SCALE GENOMIC DNA]</scope>
    <source>
        <strain evidence="2 3">DSM 18610</strain>
    </source>
</reference>
<evidence type="ECO:0000259" key="1">
    <source>
        <dbReference type="SMART" id="SM00758"/>
    </source>
</evidence>
<protein>
    <submittedName>
        <fullName evidence="2">PA14 domain-containing protein</fullName>
    </submittedName>
</protein>
<sequence>MPKKGVKWSFYKGDFPWLAKENGLKISKSGLASTFDAQEINGSGVLVFSSYLKVPETGRYQISLSSKEKAFVRIHDAATIDADFGYTGRKIERTILLQKGIHPIKVYQLQKDGEKNTLDIKFGREGKLAPIESALML</sequence>
<dbReference type="SMART" id="SM00758">
    <property type="entry name" value="PA14"/>
    <property type="match status" value="1"/>
</dbReference>
<dbReference type="STRING" id="390241.SAMN04488023_12239"/>
<gene>
    <name evidence="2" type="ORF">SAMN04488023_12239</name>
</gene>
<keyword evidence="3" id="KW-1185">Reference proteome</keyword>
<dbReference type="InterPro" id="IPR011658">
    <property type="entry name" value="PA14_dom"/>
</dbReference>
<dbReference type="EMBL" id="FOGG01000022">
    <property type="protein sequence ID" value="SER95809.1"/>
    <property type="molecule type" value="Genomic_DNA"/>
</dbReference>
<organism evidence="2 3">
    <name type="scientific">Pedobacter rhizosphaerae</name>
    <dbReference type="NCBI Taxonomy" id="390241"/>
    <lineage>
        <taxon>Bacteria</taxon>
        <taxon>Pseudomonadati</taxon>
        <taxon>Bacteroidota</taxon>
        <taxon>Sphingobacteriia</taxon>
        <taxon>Sphingobacteriales</taxon>
        <taxon>Sphingobacteriaceae</taxon>
        <taxon>Pedobacter</taxon>
    </lineage>
</organism>
<dbReference type="Gene3D" id="2.60.120.380">
    <property type="match status" value="1"/>
</dbReference>
<accession>A0A1H9TG57</accession>
<dbReference type="Pfam" id="PF07691">
    <property type="entry name" value="PA14"/>
    <property type="match status" value="1"/>
</dbReference>